<evidence type="ECO:0000313" key="6">
    <source>
        <dbReference type="Proteomes" id="UP000243688"/>
    </source>
</evidence>
<dbReference type="PRINTS" id="PR00691">
    <property type="entry name" value="ADHESINB"/>
</dbReference>
<evidence type="ECO:0008006" key="7">
    <source>
        <dbReference type="Google" id="ProtNLM"/>
    </source>
</evidence>
<dbReference type="AlphaFoldDB" id="A0A2A6E210"/>
<dbReference type="PANTHER" id="PTHR42953:SF3">
    <property type="entry name" value="HIGH-AFFINITY ZINC UPTAKE SYSTEM PROTEIN ZNUA"/>
    <property type="match status" value="1"/>
</dbReference>
<evidence type="ECO:0000256" key="4">
    <source>
        <dbReference type="RuleBase" id="RU003512"/>
    </source>
</evidence>
<name>A0A2A6E210_9BACL</name>
<dbReference type="PRINTS" id="PR00690">
    <property type="entry name" value="ADHESNFAMILY"/>
</dbReference>
<organism evidence="5 6">
    <name type="scientific">Candidatus Reconcilbacillus cellulovorans</name>
    <dbReference type="NCBI Taxonomy" id="1906605"/>
    <lineage>
        <taxon>Bacteria</taxon>
        <taxon>Bacillati</taxon>
        <taxon>Bacillota</taxon>
        <taxon>Bacilli</taxon>
        <taxon>Bacillales</taxon>
        <taxon>Paenibacillaceae</taxon>
        <taxon>Candidatus Reconcilbacillus</taxon>
    </lineage>
</organism>
<dbReference type="InterPro" id="IPR006127">
    <property type="entry name" value="ZnuA-like"/>
</dbReference>
<gene>
    <name evidence="5" type="ORF">BLM47_04890</name>
</gene>
<evidence type="ECO:0000256" key="1">
    <source>
        <dbReference type="ARBA" id="ARBA00011028"/>
    </source>
</evidence>
<dbReference type="InterPro" id="IPR006129">
    <property type="entry name" value="AdhesinB"/>
</dbReference>
<dbReference type="PANTHER" id="PTHR42953">
    <property type="entry name" value="HIGH-AFFINITY ZINC UPTAKE SYSTEM PROTEIN ZNUA-RELATED"/>
    <property type="match status" value="1"/>
</dbReference>
<dbReference type="SUPFAM" id="SSF53807">
    <property type="entry name" value="Helical backbone' metal receptor"/>
    <property type="match status" value="1"/>
</dbReference>
<dbReference type="Gene3D" id="3.40.50.1980">
    <property type="entry name" value="Nitrogenase molybdenum iron protein domain"/>
    <property type="match status" value="2"/>
</dbReference>
<comment type="similarity">
    <text evidence="1 4">Belongs to the bacterial solute-binding protein 9 family.</text>
</comment>
<dbReference type="Pfam" id="PF01297">
    <property type="entry name" value="ZnuA"/>
    <property type="match status" value="1"/>
</dbReference>
<dbReference type="EMBL" id="MOXJ01000008">
    <property type="protein sequence ID" value="PDO10846.1"/>
    <property type="molecule type" value="Genomic_DNA"/>
</dbReference>
<protein>
    <recommendedName>
        <fullName evidence="7">ABC transporter substrate-binding protein</fullName>
    </recommendedName>
</protein>
<dbReference type="GO" id="GO:0007155">
    <property type="term" value="P:cell adhesion"/>
    <property type="evidence" value="ECO:0007669"/>
    <property type="project" value="InterPro"/>
</dbReference>
<evidence type="ECO:0000256" key="2">
    <source>
        <dbReference type="ARBA" id="ARBA00022448"/>
    </source>
</evidence>
<accession>A0A2A6E210</accession>
<comment type="caution">
    <text evidence="5">The sequence shown here is derived from an EMBL/GenBank/DDBJ whole genome shotgun (WGS) entry which is preliminary data.</text>
</comment>
<keyword evidence="3" id="KW-0732">Signal</keyword>
<dbReference type="PROSITE" id="PS51257">
    <property type="entry name" value="PROKAR_LIPOPROTEIN"/>
    <property type="match status" value="1"/>
</dbReference>
<dbReference type="GO" id="GO:0046872">
    <property type="term" value="F:metal ion binding"/>
    <property type="evidence" value="ECO:0007669"/>
    <property type="project" value="InterPro"/>
</dbReference>
<dbReference type="InterPro" id="IPR050492">
    <property type="entry name" value="Bact_metal-bind_prot9"/>
</dbReference>
<dbReference type="Proteomes" id="UP000243688">
    <property type="component" value="Unassembled WGS sequence"/>
</dbReference>
<keyword evidence="2 4" id="KW-0813">Transport</keyword>
<dbReference type="GO" id="GO:0030001">
    <property type="term" value="P:metal ion transport"/>
    <property type="evidence" value="ECO:0007669"/>
    <property type="project" value="InterPro"/>
</dbReference>
<sequence length="319" mass="35292">MNQLDRKTIRFVGIRRAAALVWTVCSALALSACSGVMRHSEESGRTVVVASFYPLAFIAEEIGGSHVRVVNLVPTGVEPHDWSPGARDRQEMEQADVFVYNGLGFESWVGDAIASFDGSNRPVIVEASKGVDVLYVTDEHGKKGETVADPHVWVSPLQARKLAENVRDGLVRADPERRDVYEQNASRLIARLDDLHRRYAAELGAVSRKEFVVSHDSFGYVARDYGLIQVPIMGLAPDAEPTAQTMRQIAEFVRERGIRYIFFEELVPSDVAETLAKDAGVGTLVLSPMEGLTKEQQRAGVTYLTLMEDNLRHLLAALR</sequence>
<evidence type="ECO:0000256" key="3">
    <source>
        <dbReference type="ARBA" id="ARBA00022729"/>
    </source>
</evidence>
<dbReference type="InterPro" id="IPR006128">
    <property type="entry name" value="Lipoprotein_PsaA-like"/>
</dbReference>
<evidence type="ECO:0000313" key="5">
    <source>
        <dbReference type="EMBL" id="PDO10846.1"/>
    </source>
</evidence>
<reference evidence="5 6" key="1">
    <citation type="submission" date="2016-12" db="EMBL/GenBank/DDBJ databases">
        <title>Candidatus Reconcilibacillus cellulovorans genome.</title>
        <authorList>
            <person name="Kolinko S."/>
            <person name="Wu Y.-W."/>
            <person name="Tachea F."/>
            <person name="Denzel E."/>
            <person name="Hiras J."/>
            <person name="Baecker N."/>
            <person name="Chan L.J."/>
            <person name="Eichorst S.A."/>
            <person name="Frey D."/>
            <person name="Adams P.D."/>
            <person name="Pray T."/>
            <person name="Tanjore D."/>
            <person name="Petzold C.J."/>
            <person name="Gladden J.M."/>
            <person name="Simmons B.A."/>
            <person name="Singer S.W."/>
        </authorList>
    </citation>
    <scope>NUCLEOTIDE SEQUENCE [LARGE SCALE GENOMIC DNA]</scope>
    <source>
        <strain evidence="5">JTherm</strain>
    </source>
</reference>
<proteinExistence type="inferred from homology"/>